<feature type="DNA-binding region" description="OmpR/PhoB-type" evidence="9">
    <location>
        <begin position="185"/>
        <end position="284"/>
    </location>
</feature>
<dbReference type="GO" id="GO:0000156">
    <property type="term" value="F:phosphorelay response regulator activity"/>
    <property type="evidence" value="ECO:0007669"/>
    <property type="project" value="TreeGrafter"/>
</dbReference>
<dbReference type="PROSITE" id="PS50110">
    <property type="entry name" value="RESPONSE_REGULATORY"/>
    <property type="match status" value="1"/>
</dbReference>
<feature type="modified residue" description="4-aspartylphosphate" evidence="8">
    <location>
        <position position="57"/>
    </location>
</feature>
<evidence type="ECO:0000313" key="13">
    <source>
        <dbReference type="Proteomes" id="UP000315303"/>
    </source>
</evidence>
<dbReference type="Proteomes" id="UP000315303">
    <property type="component" value="Unassembled WGS sequence"/>
</dbReference>
<evidence type="ECO:0000313" key="12">
    <source>
        <dbReference type="EMBL" id="TPH14444.1"/>
    </source>
</evidence>
<keyword evidence="6" id="KW-0804">Transcription</keyword>
<evidence type="ECO:0000256" key="4">
    <source>
        <dbReference type="ARBA" id="ARBA00023015"/>
    </source>
</evidence>
<keyword evidence="4" id="KW-0805">Transcription regulation</keyword>
<dbReference type="Gene3D" id="6.10.250.690">
    <property type="match status" value="1"/>
</dbReference>
<dbReference type="Pfam" id="PF00072">
    <property type="entry name" value="Response_reg"/>
    <property type="match status" value="1"/>
</dbReference>
<dbReference type="AlphaFoldDB" id="A0A502KTH7"/>
<evidence type="ECO:0000256" key="9">
    <source>
        <dbReference type="PROSITE-ProRule" id="PRU01091"/>
    </source>
</evidence>
<dbReference type="PROSITE" id="PS51755">
    <property type="entry name" value="OMPR_PHOB"/>
    <property type="match status" value="1"/>
</dbReference>
<dbReference type="InterPro" id="IPR016032">
    <property type="entry name" value="Sig_transdc_resp-reg_C-effctor"/>
</dbReference>
<dbReference type="PANTHER" id="PTHR48111">
    <property type="entry name" value="REGULATOR OF RPOS"/>
    <property type="match status" value="1"/>
</dbReference>
<dbReference type="SUPFAM" id="SSF46894">
    <property type="entry name" value="C-terminal effector domain of the bipartite response regulators"/>
    <property type="match status" value="1"/>
</dbReference>
<feature type="domain" description="Response regulatory" evidence="10">
    <location>
        <begin position="8"/>
        <end position="122"/>
    </location>
</feature>
<comment type="caution">
    <text evidence="12">The sequence shown here is derived from an EMBL/GenBank/DDBJ whole genome shotgun (WGS) entry which is preliminary data.</text>
</comment>
<dbReference type="OrthoDB" id="9802426at2"/>
<keyword evidence="2 8" id="KW-0597">Phosphoprotein</keyword>
<evidence type="ECO:0000256" key="1">
    <source>
        <dbReference type="ARBA" id="ARBA00013332"/>
    </source>
</evidence>
<evidence type="ECO:0000259" key="10">
    <source>
        <dbReference type="PROSITE" id="PS50110"/>
    </source>
</evidence>
<dbReference type="InterPro" id="IPR001789">
    <property type="entry name" value="Sig_transdc_resp-reg_receiver"/>
</dbReference>
<dbReference type="InterPro" id="IPR001867">
    <property type="entry name" value="OmpR/PhoB-type_DNA-bd"/>
</dbReference>
<reference evidence="12 13" key="1">
    <citation type="submission" date="2019-01" db="EMBL/GenBank/DDBJ databases">
        <title>Litorilituus lipolytica sp. nov., isolated from intertidal sand of the Yellow Sea in China.</title>
        <authorList>
            <person name="Liu A."/>
        </authorList>
    </citation>
    <scope>NUCLEOTIDE SEQUENCE [LARGE SCALE GENOMIC DNA]</scope>
    <source>
        <strain evidence="12 13">RZ04</strain>
    </source>
</reference>
<evidence type="ECO:0000256" key="8">
    <source>
        <dbReference type="PROSITE-ProRule" id="PRU00169"/>
    </source>
</evidence>
<dbReference type="EMBL" id="SAWY01000024">
    <property type="protein sequence ID" value="TPH14444.1"/>
    <property type="molecule type" value="Genomic_DNA"/>
</dbReference>
<comment type="function">
    <text evidence="7">This protein is a positive regulator for the phosphate regulon. Transcription of this operon is positively regulated by PhoB and PhoR when phosphate is limited.</text>
</comment>
<evidence type="ECO:0000256" key="5">
    <source>
        <dbReference type="ARBA" id="ARBA00023125"/>
    </source>
</evidence>
<keyword evidence="13" id="KW-1185">Reference proteome</keyword>
<name>A0A502KTH7_9GAMM</name>
<evidence type="ECO:0000259" key="11">
    <source>
        <dbReference type="PROSITE" id="PS51755"/>
    </source>
</evidence>
<dbReference type="GO" id="GO:0006355">
    <property type="term" value="P:regulation of DNA-templated transcription"/>
    <property type="evidence" value="ECO:0007669"/>
    <property type="project" value="InterPro"/>
</dbReference>
<dbReference type="InterPro" id="IPR039420">
    <property type="entry name" value="WalR-like"/>
</dbReference>
<dbReference type="FunFam" id="1.10.10.10:FF:000018">
    <property type="entry name" value="DNA-binding response regulator ResD"/>
    <property type="match status" value="1"/>
</dbReference>
<sequence>MNNITKDSVLIVEDEHDIAQLIKVHLQELALNVDICHDGETALNLALTNEYQAIILDVMLPKLSGLDVCRQVRDAKPLLPILMLTSRTSETDRVLGLELGADDYMTKPFSVRELQARVRAQLRRYHCIEKANQLSARDENTAVNSSYRSVVNGVINGTSLANHNTSDLNHQTINGLNSLNGDSTQQATCIGQLMIDHTYHQVKYKEDTIELTSTEFELLSYLGSHPDQVFSRSQLLDSVWGYHHSGYEHTVNSHINRLRNKLETDTSNPQIIQTVWGVGYKLNSAGVH</sequence>
<feature type="domain" description="OmpR/PhoB-type" evidence="11">
    <location>
        <begin position="185"/>
        <end position="284"/>
    </location>
</feature>
<dbReference type="InterPro" id="IPR036388">
    <property type="entry name" value="WH-like_DNA-bd_sf"/>
</dbReference>
<dbReference type="RefSeq" id="WP_140603796.1">
    <property type="nucleotide sequence ID" value="NZ_SAWY01000024.1"/>
</dbReference>
<keyword evidence="3" id="KW-0902">Two-component regulatory system</keyword>
<dbReference type="SMART" id="SM00862">
    <property type="entry name" value="Trans_reg_C"/>
    <property type="match status" value="1"/>
</dbReference>
<dbReference type="Pfam" id="PF00486">
    <property type="entry name" value="Trans_reg_C"/>
    <property type="match status" value="1"/>
</dbReference>
<evidence type="ECO:0000256" key="3">
    <source>
        <dbReference type="ARBA" id="ARBA00023012"/>
    </source>
</evidence>
<dbReference type="FunFam" id="3.40.50.2300:FF:000001">
    <property type="entry name" value="DNA-binding response regulator PhoB"/>
    <property type="match status" value="1"/>
</dbReference>
<dbReference type="Gene3D" id="1.10.10.10">
    <property type="entry name" value="Winged helix-like DNA-binding domain superfamily/Winged helix DNA-binding domain"/>
    <property type="match status" value="1"/>
</dbReference>
<dbReference type="GO" id="GO:0032993">
    <property type="term" value="C:protein-DNA complex"/>
    <property type="evidence" value="ECO:0007669"/>
    <property type="project" value="TreeGrafter"/>
</dbReference>
<protein>
    <recommendedName>
        <fullName evidence="1">Phosphate regulon transcriptional regulatory protein PhoB</fullName>
    </recommendedName>
</protein>
<dbReference type="GO" id="GO:0000976">
    <property type="term" value="F:transcription cis-regulatory region binding"/>
    <property type="evidence" value="ECO:0007669"/>
    <property type="project" value="TreeGrafter"/>
</dbReference>
<dbReference type="Gene3D" id="3.40.50.2300">
    <property type="match status" value="1"/>
</dbReference>
<dbReference type="GO" id="GO:0005829">
    <property type="term" value="C:cytosol"/>
    <property type="evidence" value="ECO:0007669"/>
    <property type="project" value="TreeGrafter"/>
</dbReference>
<dbReference type="CDD" id="cd00383">
    <property type="entry name" value="trans_reg_C"/>
    <property type="match status" value="1"/>
</dbReference>
<evidence type="ECO:0000256" key="6">
    <source>
        <dbReference type="ARBA" id="ARBA00023163"/>
    </source>
</evidence>
<proteinExistence type="predicted"/>
<evidence type="ECO:0000256" key="2">
    <source>
        <dbReference type="ARBA" id="ARBA00022553"/>
    </source>
</evidence>
<keyword evidence="5 9" id="KW-0238">DNA-binding</keyword>
<gene>
    <name evidence="12" type="ORF">EPA86_11640</name>
</gene>
<dbReference type="InterPro" id="IPR011006">
    <property type="entry name" value="CheY-like_superfamily"/>
</dbReference>
<dbReference type="SMART" id="SM00448">
    <property type="entry name" value="REC"/>
    <property type="match status" value="1"/>
</dbReference>
<organism evidence="12 13">
    <name type="scientific">Litorilituus lipolyticus</name>
    <dbReference type="NCBI Taxonomy" id="2491017"/>
    <lineage>
        <taxon>Bacteria</taxon>
        <taxon>Pseudomonadati</taxon>
        <taxon>Pseudomonadota</taxon>
        <taxon>Gammaproteobacteria</taxon>
        <taxon>Alteromonadales</taxon>
        <taxon>Colwelliaceae</taxon>
        <taxon>Litorilituus</taxon>
    </lineage>
</organism>
<evidence type="ECO:0000256" key="7">
    <source>
        <dbReference type="ARBA" id="ARBA00024735"/>
    </source>
</evidence>
<dbReference type="PANTHER" id="PTHR48111:SF21">
    <property type="entry name" value="DNA-BINDING DUAL MASTER TRANSCRIPTIONAL REGULATOR RPAA"/>
    <property type="match status" value="1"/>
</dbReference>
<accession>A0A502KTH7</accession>
<dbReference type="SUPFAM" id="SSF52172">
    <property type="entry name" value="CheY-like"/>
    <property type="match status" value="1"/>
</dbReference>